<accession>A0A6A4JFL9</accession>
<evidence type="ECO:0000313" key="1">
    <source>
        <dbReference type="EMBL" id="KAF6203950.1"/>
    </source>
</evidence>
<protein>
    <submittedName>
        <fullName evidence="1">Uncharacterized protein</fullName>
    </submittedName>
</protein>
<keyword evidence="2" id="KW-1185">Reference proteome</keyword>
<gene>
    <name evidence="1" type="ORF">GE061_002288</name>
</gene>
<name>A0A6A4JFL9_APOLU</name>
<dbReference type="AlphaFoldDB" id="A0A6A4JFL9"/>
<comment type="caution">
    <text evidence="1">The sequence shown here is derived from an EMBL/GenBank/DDBJ whole genome shotgun (WGS) entry which is preliminary data.</text>
</comment>
<sequence>MGWSGLETVLPRVPNKEQLPARPIPVEITCAECDGELGGTSQAALAERQAPARNFWQPSLAVSPAKVYLGYLYISVFGEDMLFFELTATEAKLR</sequence>
<proteinExistence type="predicted"/>
<evidence type="ECO:0000313" key="2">
    <source>
        <dbReference type="Proteomes" id="UP000466442"/>
    </source>
</evidence>
<organism evidence="1 2">
    <name type="scientific">Apolygus lucorum</name>
    <name type="common">Small green plant bug</name>
    <name type="synonym">Lygocoris lucorum</name>
    <dbReference type="NCBI Taxonomy" id="248454"/>
    <lineage>
        <taxon>Eukaryota</taxon>
        <taxon>Metazoa</taxon>
        <taxon>Ecdysozoa</taxon>
        <taxon>Arthropoda</taxon>
        <taxon>Hexapoda</taxon>
        <taxon>Insecta</taxon>
        <taxon>Pterygota</taxon>
        <taxon>Neoptera</taxon>
        <taxon>Paraneoptera</taxon>
        <taxon>Hemiptera</taxon>
        <taxon>Heteroptera</taxon>
        <taxon>Panheteroptera</taxon>
        <taxon>Cimicomorpha</taxon>
        <taxon>Miridae</taxon>
        <taxon>Mirini</taxon>
        <taxon>Apolygus</taxon>
    </lineage>
</organism>
<dbReference type="EMBL" id="WIXP02000010">
    <property type="protein sequence ID" value="KAF6203950.1"/>
    <property type="molecule type" value="Genomic_DNA"/>
</dbReference>
<reference evidence="1" key="1">
    <citation type="journal article" date="2021" name="Mol. Ecol. Resour.">
        <title>Apolygus lucorum genome provides insights into omnivorousness and mesophyll feeding.</title>
        <authorList>
            <person name="Liu Y."/>
            <person name="Liu H."/>
            <person name="Wang H."/>
            <person name="Huang T."/>
            <person name="Liu B."/>
            <person name="Yang B."/>
            <person name="Yin L."/>
            <person name="Li B."/>
            <person name="Zhang Y."/>
            <person name="Zhang S."/>
            <person name="Jiang F."/>
            <person name="Zhang X."/>
            <person name="Ren Y."/>
            <person name="Wang B."/>
            <person name="Wang S."/>
            <person name="Lu Y."/>
            <person name="Wu K."/>
            <person name="Fan W."/>
            <person name="Wang G."/>
        </authorList>
    </citation>
    <scope>NUCLEOTIDE SEQUENCE</scope>
    <source>
        <strain evidence="1">12Hb</strain>
    </source>
</reference>
<dbReference type="Proteomes" id="UP000466442">
    <property type="component" value="Unassembled WGS sequence"/>
</dbReference>